<gene>
    <name evidence="1" type="ORF">T440DRAFT_467660</name>
</gene>
<name>A0A6A7BB24_9PLEO</name>
<sequence>MPSLLGLAYDVAYHSHALVLSLIDCARRTEHLLFNLTVSSSSLPLQSKYLYDFNEPSTKQQSNNRSTNL</sequence>
<accession>A0A6A7BB24</accession>
<dbReference type="AlphaFoldDB" id="A0A6A7BB24"/>
<dbReference type="Proteomes" id="UP000799423">
    <property type="component" value="Unassembled WGS sequence"/>
</dbReference>
<dbReference type="EMBL" id="MU006302">
    <property type="protein sequence ID" value="KAF2851368.1"/>
    <property type="molecule type" value="Genomic_DNA"/>
</dbReference>
<evidence type="ECO:0000313" key="2">
    <source>
        <dbReference type="Proteomes" id="UP000799423"/>
    </source>
</evidence>
<protein>
    <submittedName>
        <fullName evidence="1">Uncharacterized protein</fullName>
    </submittedName>
</protein>
<keyword evidence="2" id="KW-1185">Reference proteome</keyword>
<reference evidence="1" key="1">
    <citation type="submission" date="2020-01" db="EMBL/GenBank/DDBJ databases">
        <authorList>
            <consortium name="DOE Joint Genome Institute"/>
            <person name="Haridas S."/>
            <person name="Albert R."/>
            <person name="Binder M."/>
            <person name="Bloem J."/>
            <person name="Labutti K."/>
            <person name="Salamov A."/>
            <person name="Andreopoulos B."/>
            <person name="Baker S.E."/>
            <person name="Barry K."/>
            <person name="Bills G."/>
            <person name="Bluhm B.H."/>
            <person name="Cannon C."/>
            <person name="Castanera R."/>
            <person name="Culley D.E."/>
            <person name="Daum C."/>
            <person name="Ezra D."/>
            <person name="Gonzalez J.B."/>
            <person name="Henrissat B."/>
            <person name="Kuo A."/>
            <person name="Liang C."/>
            <person name="Lipzen A."/>
            <person name="Lutzoni F."/>
            <person name="Magnuson J."/>
            <person name="Mondo S."/>
            <person name="Nolan M."/>
            <person name="Ohm R."/>
            <person name="Pangilinan J."/>
            <person name="Park H.-J."/>
            <person name="Ramirez L."/>
            <person name="Alfaro M."/>
            <person name="Sun H."/>
            <person name="Tritt A."/>
            <person name="Yoshinaga Y."/>
            <person name="Zwiers L.-H."/>
            <person name="Turgeon B.G."/>
            <person name="Goodwin S.B."/>
            <person name="Spatafora J.W."/>
            <person name="Crous P.W."/>
            <person name="Grigoriev I.V."/>
        </authorList>
    </citation>
    <scope>NUCLEOTIDE SEQUENCE</scope>
    <source>
        <strain evidence="1">IPT5</strain>
    </source>
</reference>
<organism evidence="1 2">
    <name type="scientific">Plenodomus tracheiphilus IPT5</name>
    <dbReference type="NCBI Taxonomy" id="1408161"/>
    <lineage>
        <taxon>Eukaryota</taxon>
        <taxon>Fungi</taxon>
        <taxon>Dikarya</taxon>
        <taxon>Ascomycota</taxon>
        <taxon>Pezizomycotina</taxon>
        <taxon>Dothideomycetes</taxon>
        <taxon>Pleosporomycetidae</taxon>
        <taxon>Pleosporales</taxon>
        <taxon>Pleosporineae</taxon>
        <taxon>Leptosphaeriaceae</taxon>
        <taxon>Plenodomus</taxon>
    </lineage>
</organism>
<proteinExistence type="predicted"/>
<evidence type="ECO:0000313" key="1">
    <source>
        <dbReference type="EMBL" id="KAF2851368.1"/>
    </source>
</evidence>